<reference evidence="3" key="1">
    <citation type="journal article" date="2014" name="Science">
        <title>Ancient hybridizations among the ancestral genomes of bread wheat.</title>
        <authorList>
            <consortium name="International Wheat Genome Sequencing Consortium,"/>
            <person name="Marcussen T."/>
            <person name="Sandve S.R."/>
            <person name="Heier L."/>
            <person name="Spannagl M."/>
            <person name="Pfeifer M."/>
            <person name="Jakobsen K.S."/>
            <person name="Wulff B.B."/>
            <person name="Steuernagel B."/>
            <person name="Mayer K.F."/>
            <person name="Olsen O.A."/>
        </authorList>
    </citation>
    <scope>NUCLEOTIDE SEQUENCE [LARGE SCALE GENOMIC DNA]</scope>
    <source>
        <strain evidence="3">cv. AL8/78</strain>
    </source>
</reference>
<evidence type="ECO:0000256" key="1">
    <source>
        <dbReference type="SAM" id="Phobius"/>
    </source>
</evidence>
<keyword evidence="1" id="KW-0472">Membrane</keyword>
<feature type="transmembrane region" description="Helical" evidence="1">
    <location>
        <begin position="21"/>
        <end position="38"/>
    </location>
</feature>
<name>A0A453CMY2_AEGTS</name>
<keyword evidence="1" id="KW-1133">Transmembrane helix</keyword>
<keyword evidence="3" id="KW-1185">Reference proteome</keyword>
<dbReference type="EnsemblPlants" id="AET2Gv20902000.24">
    <property type="protein sequence ID" value="AET2Gv20902000.24"/>
    <property type="gene ID" value="AET2Gv20902000"/>
</dbReference>
<reference evidence="2" key="4">
    <citation type="submission" date="2019-03" db="UniProtKB">
        <authorList>
            <consortium name="EnsemblPlants"/>
        </authorList>
    </citation>
    <scope>IDENTIFICATION</scope>
</reference>
<proteinExistence type="predicted"/>
<dbReference type="Proteomes" id="UP000015105">
    <property type="component" value="Chromosome 2D"/>
</dbReference>
<dbReference type="AlphaFoldDB" id="A0A453CMY2"/>
<feature type="transmembrane region" description="Helical" evidence="1">
    <location>
        <begin position="44"/>
        <end position="65"/>
    </location>
</feature>
<sequence>MLVAKAHLLVLTTFHSHHEPSIVMIVTSVFSNLIITVHGLEHALALGIIAVFGEIFIYTFCSLSFEHIKSRMHDIYYVL</sequence>
<organism evidence="2 3">
    <name type="scientific">Aegilops tauschii subsp. strangulata</name>
    <name type="common">Goatgrass</name>
    <dbReference type="NCBI Taxonomy" id="200361"/>
    <lineage>
        <taxon>Eukaryota</taxon>
        <taxon>Viridiplantae</taxon>
        <taxon>Streptophyta</taxon>
        <taxon>Embryophyta</taxon>
        <taxon>Tracheophyta</taxon>
        <taxon>Spermatophyta</taxon>
        <taxon>Magnoliopsida</taxon>
        <taxon>Liliopsida</taxon>
        <taxon>Poales</taxon>
        <taxon>Poaceae</taxon>
        <taxon>BOP clade</taxon>
        <taxon>Pooideae</taxon>
        <taxon>Triticodae</taxon>
        <taxon>Triticeae</taxon>
        <taxon>Triticinae</taxon>
        <taxon>Aegilops</taxon>
    </lineage>
</organism>
<reference evidence="2" key="3">
    <citation type="journal article" date="2017" name="Nature">
        <title>Genome sequence of the progenitor of the wheat D genome Aegilops tauschii.</title>
        <authorList>
            <person name="Luo M.C."/>
            <person name="Gu Y.Q."/>
            <person name="Puiu D."/>
            <person name="Wang H."/>
            <person name="Twardziok S.O."/>
            <person name="Deal K.R."/>
            <person name="Huo N."/>
            <person name="Zhu T."/>
            <person name="Wang L."/>
            <person name="Wang Y."/>
            <person name="McGuire P.E."/>
            <person name="Liu S."/>
            <person name="Long H."/>
            <person name="Ramasamy R.K."/>
            <person name="Rodriguez J.C."/>
            <person name="Van S.L."/>
            <person name="Yuan L."/>
            <person name="Wang Z."/>
            <person name="Xia Z."/>
            <person name="Xiao L."/>
            <person name="Anderson O.D."/>
            <person name="Ouyang S."/>
            <person name="Liang Y."/>
            <person name="Zimin A.V."/>
            <person name="Pertea G."/>
            <person name="Qi P."/>
            <person name="Bennetzen J.L."/>
            <person name="Dai X."/>
            <person name="Dawson M.W."/>
            <person name="Muller H.G."/>
            <person name="Kugler K."/>
            <person name="Rivarola-Duarte L."/>
            <person name="Spannagl M."/>
            <person name="Mayer K.F.X."/>
            <person name="Lu F.H."/>
            <person name="Bevan M.W."/>
            <person name="Leroy P."/>
            <person name="Li P."/>
            <person name="You F.M."/>
            <person name="Sun Q."/>
            <person name="Liu Z."/>
            <person name="Lyons E."/>
            <person name="Wicker T."/>
            <person name="Salzberg S.L."/>
            <person name="Devos K.M."/>
            <person name="Dvorak J."/>
        </authorList>
    </citation>
    <scope>NUCLEOTIDE SEQUENCE [LARGE SCALE GENOMIC DNA]</scope>
    <source>
        <strain evidence="2">cv. AL8/78</strain>
    </source>
</reference>
<reference evidence="2" key="5">
    <citation type="journal article" date="2021" name="G3 (Bethesda)">
        <title>Aegilops tauschii genome assembly Aet v5.0 features greater sequence contiguity and improved annotation.</title>
        <authorList>
            <person name="Wang L."/>
            <person name="Zhu T."/>
            <person name="Rodriguez J.C."/>
            <person name="Deal K.R."/>
            <person name="Dubcovsky J."/>
            <person name="McGuire P.E."/>
            <person name="Lux T."/>
            <person name="Spannagl M."/>
            <person name="Mayer K.F.X."/>
            <person name="Baldrich P."/>
            <person name="Meyers B.C."/>
            <person name="Huo N."/>
            <person name="Gu Y.Q."/>
            <person name="Zhou H."/>
            <person name="Devos K.M."/>
            <person name="Bennetzen J.L."/>
            <person name="Unver T."/>
            <person name="Budak H."/>
            <person name="Gulick P.J."/>
            <person name="Galiba G."/>
            <person name="Kalapos B."/>
            <person name="Nelson D.R."/>
            <person name="Li P."/>
            <person name="You F.M."/>
            <person name="Luo M.C."/>
            <person name="Dvorak J."/>
        </authorList>
    </citation>
    <scope>NUCLEOTIDE SEQUENCE [LARGE SCALE GENOMIC DNA]</scope>
    <source>
        <strain evidence="2">cv. AL8/78</strain>
    </source>
</reference>
<protein>
    <submittedName>
        <fullName evidence="2">Uncharacterized protein</fullName>
    </submittedName>
</protein>
<accession>A0A453CMY2</accession>
<dbReference type="Gramene" id="AET2Gv20902000.24">
    <property type="protein sequence ID" value="AET2Gv20902000.24"/>
    <property type="gene ID" value="AET2Gv20902000"/>
</dbReference>
<reference evidence="3" key="2">
    <citation type="journal article" date="2017" name="Nat. Plants">
        <title>The Aegilops tauschii genome reveals multiple impacts of transposons.</title>
        <authorList>
            <person name="Zhao G."/>
            <person name="Zou C."/>
            <person name="Li K."/>
            <person name="Wang K."/>
            <person name="Li T."/>
            <person name="Gao L."/>
            <person name="Zhang X."/>
            <person name="Wang H."/>
            <person name="Yang Z."/>
            <person name="Liu X."/>
            <person name="Jiang W."/>
            <person name="Mao L."/>
            <person name="Kong X."/>
            <person name="Jiao Y."/>
            <person name="Jia J."/>
        </authorList>
    </citation>
    <scope>NUCLEOTIDE SEQUENCE [LARGE SCALE GENOMIC DNA]</scope>
    <source>
        <strain evidence="3">cv. AL8/78</strain>
    </source>
</reference>
<evidence type="ECO:0000313" key="3">
    <source>
        <dbReference type="Proteomes" id="UP000015105"/>
    </source>
</evidence>
<evidence type="ECO:0000313" key="2">
    <source>
        <dbReference type="EnsemblPlants" id="AET2Gv20902000.24"/>
    </source>
</evidence>
<keyword evidence="1" id="KW-0812">Transmembrane</keyword>